<reference evidence="3 4" key="1">
    <citation type="submission" date="2018-09" db="EMBL/GenBank/DDBJ databases">
        <title>Roseovarius spongiae sp. nov., isolated from a marine sponge.</title>
        <authorList>
            <person name="Zhuang L."/>
            <person name="Luo L."/>
        </authorList>
    </citation>
    <scope>NUCLEOTIDE SEQUENCE [LARGE SCALE GENOMIC DNA]</scope>
    <source>
        <strain evidence="3 4">HN-E21</strain>
    </source>
</reference>
<dbReference type="RefSeq" id="WP_121164037.1">
    <property type="nucleotide sequence ID" value="NZ_RAPE01000001.1"/>
</dbReference>
<keyword evidence="4" id="KW-1185">Reference proteome</keyword>
<protein>
    <submittedName>
        <fullName evidence="3">Uncharacterized protein</fullName>
    </submittedName>
</protein>
<feature type="region of interest" description="Disordered" evidence="1">
    <location>
        <begin position="52"/>
        <end position="75"/>
    </location>
</feature>
<keyword evidence="2" id="KW-0732">Signal</keyword>
<feature type="signal peptide" evidence="2">
    <location>
        <begin position="1"/>
        <end position="16"/>
    </location>
</feature>
<name>A0A3A8AYY4_9RHOB</name>
<feature type="chain" id="PRO_5017243963" evidence="2">
    <location>
        <begin position="17"/>
        <end position="75"/>
    </location>
</feature>
<accession>A0A3A8AYY4</accession>
<sequence length="75" mass="7917">MRAALLILVLALPAGAGDAPRPPERAECNSCNARHKALQRLQAKRRAMQEECDTSGADAQEGCALIPPPAPKGQD</sequence>
<dbReference type="Proteomes" id="UP000281128">
    <property type="component" value="Unassembled WGS sequence"/>
</dbReference>
<evidence type="ECO:0000256" key="1">
    <source>
        <dbReference type="SAM" id="MobiDB-lite"/>
    </source>
</evidence>
<feature type="compositionally biased region" description="Pro residues" evidence="1">
    <location>
        <begin position="66"/>
        <end position="75"/>
    </location>
</feature>
<dbReference type="EMBL" id="RAPE01000001">
    <property type="protein sequence ID" value="RKF16739.1"/>
    <property type="molecule type" value="Genomic_DNA"/>
</dbReference>
<comment type="caution">
    <text evidence="3">The sequence shown here is derived from an EMBL/GenBank/DDBJ whole genome shotgun (WGS) entry which is preliminary data.</text>
</comment>
<evidence type="ECO:0000256" key="2">
    <source>
        <dbReference type="SAM" id="SignalP"/>
    </source>
</evidence>
<evidence type="ECO:0000313" key="4">
    <source>
        <dbReference type="Proteomes" id="UP000281128"/>
    </source>
</evidence>
<proteinExistence type="predicted"/>
<organism evidence="3 4">
    <name type="scientific">Roseovarius spongiae</name>
    <dbReference type="NCBI Taxonomy" id="2320272"/>
    <lineage>
        <taxon>Bacteria</taxon>
        <taxon>Pseudomonadati</taxon>
        <taxon>Pseudomonadota</taxon>
        <taxon>Alphaproteobacteria</taxon>
        <taxon>Rhodobacterales</taxon>
        <taxon>Roseobacteraceae</taxon>
        <taxon>Roseovarius</taxon>
    </lineage>
</organism>
<gene>
    <name evidence="3" type="ORF">D6850_04160</name>
</gene>
<dbReference type="AlphaFoldDB" id="A0A3A8AYY4"/>
<evidence type="ECO:0000313" key="3">
    <source>
        <dbReference type="EMBL" id="RKF16739.1"/>
    </source>
</evidence>